<dbReference type="AlphaFoldDB" id="A0A4V3CF01"/>
<name>A0A4V3CF01_9FIRM</name>
<gene>
    <name evidence="1" type="ORF">DFR79_10819</name>
</gene>
<dbReference type="Proteomes" id="UP000295064">
    <property type="component" value="Unassembled WGS sequence"/>
</dbReference>
<dbReference type="EMBL" id="SNWX01000008">
    <property type="protein sequence ID" value="TDO91993.1"/>
    <property type="molecule type" value="Genomic_DNA"/>
</dbReference>
<evidence type="ECO:0000313" key="1">
    <source>
        <dbReference type="EMBL" id="TDO91993.1"/>
    </source>
</evidence>
<sequence length="31" mass="3729">MKKINNNIVFNNSDDKKYQALLNKLLKNIFF</sequence>
<evidence type="ECO:0000313" key="2">
    <source>
        <dbReference type="Proteomes" id="UP000295064"/>
    </source>
</evidence>
<protein>
    <submittedName>
        <fullName evidence="1">Uncharacterized protein</fullName>
    </submittedName>
</protein>
<organism evidence="1 2">
    <name type="scientific">Halanaerobium saccharolyticum</name>
    <dbReference type="NCBI Taxonomy" id="43595"/>
    <lineage>
        <taxon>Bacteria</taxon>
        <taxon>Bacillati</taxon>
        <taxon>Bacillota</taxon>
        <taxon>Clostridia</taxon>
        <taxon>Halanaerobiales</taxon>
        <taxon>Halanaerobiaceae</taxon>
        <taxon>Halanaerobium</taxon>
    </lineage>
</organism>
<accession>A0A4V3CF01</accession>
<reference evidence="1 2" key="1">
    <citation type="submission" date="2019-03" db="EMBL/GenBank/DDBJ databases">
        <title>Subsurface microbial communities from deep shales in Ohio and West Virginia, USA.</title>
        <authorList>
            <person name="Wrighton K."/>
        </authorList>
    </citation>
    <scope>NUCLEOTIDE SEQUENCE [LARGE SCALE GENOMIC DNA]</scope>
    <source>
        <strain evidence="1 2">MA284_T2</strain>
    </source>
</reference>
<proteinExistence type="predicted"/>
<comment type="caution">
    <text evidence="1">The sequence shown here is derived from an EMBL/GenBank/DDBJ whole genome shotgun (WGS) entry which is preliminary data.</text>
</comment>